<keyword evidence="6" id="KW-0819">tRNA processing</keyword>
<keyword evidence="5" id="KW-0808">Transferase</keyword>
<dbReference type="GO" id="GO:0005524">
    <property type="term" value="F:ATP binding"/>
    <property type="evidence" value="ECO:0007669"/>
    <property type="project" value="UniProtKB-KW"/>
</dbReference>
<keyword evidence="4" id="KW-0963">Cytoplasm</keyword>
<comment type="similarity">
    <text evidence="2">Belongs to the SUA5 family.</text>
</comment>
<dbReference type="GO" id="GO:0061710">
    <property type="term" value="F:L-threonylcarbamoyladenylate synthase"/>
    <property type="evidence" value="ECO:0007669"/>
    <property type="project" value="UniProtKB-EC"/>
</dbReference>
<dbReference type="EC" id="2.7.7.87" evidence="3"/>
<evidence type="ECO:0000256" key="3">
    <source>
        <dbReference type="ARBA" id="ARBA00012584"/>
    </source>
</evidence>
<evidence type="ECO:0000313" key="13">
    <source>
        <dbReference type="EMBL" id="SUZ68870.1"/>
    </source>
</evidence>
<evidence type="ECO:0000256" key="6">
    <source>
        <dbReference type="ARBA" id="ARBA00022694"/>
    </source>
</evidence>
<dbReference type="Gene3D" id="3.90.870.10">
    <property type="entry name" value="DHBP synthase"/>
    <property type="match status" value="1"/>
</dbReference>
<dbReference type="EMBL" id="UINC01001046">
    <property type="protein sequence ID" value="SUZ68870.1"/>
    <property type="molecule type" value="Genomic_DNA"/>
</dbReference>
<evidence type="ECO:0000256" key="9">
    <source>
        <dbReference type="ARBA" id="ARBA00022840"/>
    </source>
</evidence>
<comment type="catalytic activity">
    <reaction evidence="11">
        <text>L-threonine + hydrogencarbonate + ATP = L-threonylcarbamoyladenylate + diphosphate + H2O</text>
        <dbReference type="Rhea" id="RHEA:36407"/>
        <dbReference type="ChEBI" id="CHEBI:15377"/>
        <dbReference type="ChEBI" id="CHEBI:17544"/>
        <dbReference type="ChEBI" id="CHEBI:30616"/>
        <dbReference type="ChEBI" id="CHEBI:33019"/>
        <dbReference type="ChEBI" id="CHEBI:57926"/>
        <dbReference type="ChEBI" id="CHEBI:73682"/>
        <dbReference type="EC" id="2.7.7.87"/>
    </reaction>
</comment>
<sequence length="223" mass="23184">VTPRVIDVRDTTRAAHTLDSVLEHVSVGGLLAYPTETVYGFGGVLTRSVIEGLVALKGRDRAKPMLLLVPDREAVSDLTWTPEAIELAEVFWPGSVTLVLSDPGARYPDGVRGPAGNVAIRVSPHLLVRELVRGLGGPILSTSANRSGEPPALDAQSALGAAVAAGAGEELWVLDGGDLDPSRPSTIIDCSGPVPVVLRQGAVPLGQVRCVLPGIRADGMDNP</sequence>
<reference evidence="13" key="1">
    <citation type="submission" date="2018-05" db="EMBL/GenBank/DDBJ databases">
        <authorList>
            <person name="Lanie J.A."/>
            <person name="Ng W.-L."/>
            <person name="Kazmierczak K.M."/>
            <person name="Andrzejewski T.M."/>
            <person name="Davidsen T.M."/>
            <person name="Wayne K.J."/>
            <person name="Tettelin H."/>
            <person name="Glass J.I."/>
            <person name="Rusch D."/>
            <person name="Podicherti R."/>
            <person name="Tsui H.-C.T."/>
            <person name="Winkler M.E."/>
        </authorList>
    </citation>
    <scope>NUCLEOTIDE SEQUENCE</scope>
</reference>
<protein>
    <recommendedName>
        <fullName evidence="10">L-threonylcarbamoyladenylate synthase</fullName>
        <ecNumber evidence="3">2.7.7.87</ecNumber>
    </recommendedName>
    <alternativeName>
        <fullName evidence="10">L-threonylcarbamoyladenylate synthase</fullName>
    </alternativeName>
</protein>
<keyword evidence="7" id="KW-0548">Nucleotidyltransferase</keyword>
<dbReference type="GO" id="GO:0006450">
    <property type="term" value="P:regulation of translational fidelity"/>
    <property type="evidence" value="ECO:0007669"/>
    <property type="project" value="TreeGrafter"/>
</dbReference>
<dbReference type="GO" id="GO:0008033">
    <property type="term" value="P:tRNA processing"/>
    <property type="evidence" value="ECO:0007669"/>
    <property type="project" value="UniProtKB-KW"/>
</dbReference>
<dbReference type="AlphaFoldDB" id="A0A381PPL7"/>
<dbReference type="SUPFAM" id="SSF55821">
    <property type="entry name" value="YrdC/RibB"/>
    <property type="match status" value="1"/>
</dbReference>
<dbReference type="InterPro" id="IPR050156">
    <property type="entry name" value="TC-AMP_synthase_SUA5"/>
</dbReference>
<evidence type="ECO:0000259" key="12">
    <source>
        <dbReference type="PROSITE" id="PS51163"/>
    </source>
</evidence>
<dbReference type="Pfam" id="PF01300">
    <property type="entry name" value="Sua5_yciO_yrdC"/>
    <property type="match status" value="1"/>
</dbReference>
<keyword evidence="8" id="KW-0547">Nucleotide-binding</keyword>
<evidence type="ECO:0000256" key="11">
    <source>
        <dbReference type="ARBA" id="ARBA00048366"/>
    </source>
</evidence>
<dbReference type="PANTHER" id="PTHR17490:SF16">
    <property type="entry name" value="THREONYLCARBAMOYL-AMP SYNTHASE"/>
    <property type="match status" value="1"/>
</dbReference>
<dbReference type="PANTHER" id="PTHR17490">
    <property type="entry name" value="SUA5"/>
    <property type="match status" value="1"/>
</dbReference>
<evidence type="ECO:0000256" key="10">
    <source>
        <dbReference type="ARBA" id="ARBA00029774"/>
    </source>
</evidence>
<gene>
    <name evidence="13" type="ORF">METZ01_LOCUS21724</name>
</gene>
<evidence type="ECO:0000256" key="4">
    <source>
        <dbReference type="ARBA" id="ARBA00022490"/>
    </source>
</evidence>
<comment type="subcellular location">
    <subcellularLocation>
        <location evidence="1">Cytoplasm</location>
    </subcellularLocation>
</comment>
<organism evidence="13">
    <name type="scientific">marine metagenome</name>
    <dbReference type="NCBI Taxonomy" id="408172"/>
    <lineage>
        <taxon>unclassified sequences</taxon>
        <taxon>metagenomes</taxon>
        <taxon>ecological metagenomes</taxon>
    </lineage>
</organism>
<dbReference type="GO" id="GO:0005737">
    <property type="term" value="C:cytoplasm"/>
    <property type="evidence" value="ECO:0007669"/>
    <property type="project" value="UniProtKB-SubCell"/>
</dbReference>
<feature type="domain" description="YrdC-like" evidence="12">
    <location>
        <begin position="15"/>
        <end position="203"/>
    </location>
</feature>
<proteinExistence type="inferred from homology"/>
<dbReference type="InterPro" id="IPR017945">
    <property type="entry name" value="DHBP_synth_RibB-like_a/b_dom"/>
</dbReference>
<dbReference type="PROSITE" id="PS51163">
    <property type="entry name" value="YRDC"/>
    <property type="match status" value="1"/>
</dbReference>
<keyword evidence="9" id="KW-0067">ATP-binding</keyword>
<evidence type="ECO:0000256" key="5">
    <source>
        <dbReference type="ARBA" id="ARBA00022679"/>
    </source>
</evidence>
<evidence type="ECO:0000256" key="2">
    <source>
        <dbReference type="ARBA" id="ARBA00007663"/>
    </source>
</evidence>
<dbReference type="GO" id="GO:0003725">
    <property type="term" value="F:double-stranded RNA binding"/>
    <property type="evidence" value="ECO:0007669"/>
    <property type="project" value="InterPro"/>
</dbReference>
<name>A0A381PPL7_9ZZZZ</name>
<feature type="non-terminal residue" evidence="13">
    <location>
        <position position="1"/>
    </location>
</feature>
<dbReference type="InterPro" id="IPR006070">
    <property type="entry name" value="Sua5-like_dom"/>
</dbReference>
<evidence type="ECO:0000256" key="8">
    <source>
        <dbReference type="ARBA" id="ARBA00022741"/>
    </source>
</evidence>
<dbReference type="GO" id="GO:0000049">
    <property type="term" value="F:tRNA binding"/>
    <property type="evidence" value="ECO:0007669"/>
    <property type="project" value="TreeGrafter"/>
</dbReference>
<accession>A0A381PPL7</accession>
<evidence type="ECO:0000256" key="1">
    <source>
        <dbReference type="ARBA" id="ARBA00004496"/>
    </source>
</evidence>
<evidence type="ECO:0000256" key="7">
    <source>
        <dbReference type="ARBA" id="ARBA00022695"/>
    </source>
</evidence>